<accession>A0ACB9Q2V7</accession>
<name>A0ACB9Q2V7_BAUVA</name>
<protein>
    <submittedName>
        <fullName evidence="1">Uncharacterized protein</fullName>
    </submittedName>
</protein>
<evidence type="ECO:0000313" key="1">
    <source>
        <dbReference type="EMBL" id="KAI4354609.1"/>
    </source>
</evidence>
<reference evidence="1 2" key="1">
    <citation type="journal article" date="2022" name="DNA Res.">
        <title>Chromosomal-level genome assembly of the orchid tree Bauhinia variegata (Leguminosae; Cercidoideae) supports the allotetraploid origin hypothesis of Bauhinia.</title>
        <authorList>
            <person name="Zhong Y."/>
            <person name="Chen Y."/>
            <person name="Zheng D."/>
            <person name="Pang J."/>
            <person name="Liu Y."/>
            <person name="Luo S."/>
            <person name="Meng S."/>
            <person name="Qian L."/>
            <person name="Wei D."/>
            <person name="Dai S."/>
            <person name="Zhou R."/>
        </authorList>
    </citation>
    <scope>NUCLEOTIDE SEQUENCE [LARGE SCALE GENOMIC DNA]</scope>
    <source>
        <strain evidence="1">BV-YZ2020</strain>
    </source>
</reference>
<sequence length="296" mass="32287">MIANHKFTVVAIDAGYINPYVTDVIVVAPGQTTDALFAADQPVGSYHMAASPYKTTQFIAIDDTTTRGLVVYEGSNSTAPLMTSMPAFNDTPTAHKFYTNITGLSTKSNPHWNPCPRSMDKHLFMIFGLNLASRPQKTTCLGPFGSRLSASMNTESFVLPSGGGMCMLEAFFKGASGIYTTDFPDKPLVEFDYTNQSISVDKSFFYAPKSTGFGNYNPTREEAKFNLVNPQMRNTIAVPVDGCVVIRFRANNPGIWLVHCHIDARLPWGMAMAFEIENGSTPSSILPPPPADLPKC</sequence>
<dbReference type="Proteomes" id="UP000828941">
    <property type="component" value="Chromosome 2"/>
</dbReference>
<evidence type="ECO:0000313" key="2">
    <source>
        <dbReference type="Proteomes" id="UP000828941"/>
    </source>
</evidence>
<keyword evidence="2" id="KW-1185">Reference proteome</keyword>
<comment type="caution">
    <text evidence="1">The sequence shown here is derived from an EMBL/GenBank/DDBJ whole genome shotgun (WGS) entry which is preliminary data.</text>
</comment>
<proteinExistence type="predicted"/>
<organism evidence="1 2">
    <name type="scientific">Bauhinia variegata</name>
    <name type="common">Purple orchid tree</name>
    <name type="synonym">Phanera variegata</name>
    <dbReference type="NCBI Taxonomy" id="167791"/>
    <lineage>
        <taxon>Eukaryota</taxon>
        <taxon>Viridiplantae</taxon>
        <taxon>Streptophyta</taxon>
        <taxon>Embryophyta</taxon>
        <taxon>Tracheophyta</taxon>
        <taxon>Spermatophyta</taxon>
        <taxon>Magnoliopsida</taxon>
        <taxon>eudicotyledons</taxon>
        <taxon>Gunneridae</taxon>
        <taxon>Pentapetalae</taxon>
        <taxon>rosids</taxon>
        <taxon>fabids</taxon>
        <taxon>Fabales</taxon>
        <taxon>Fabaceae</taxon>
        <taxon>Cercidoideae</taxon>
        <taxon>Cercideae</taxon>
        <taxon>Bauhiniinae</taxon>
        <taxon>Bauhinia</taxon>
    </lineage>
</organism>
<dbReference type="EMBL" id="CM039427">
    <property type="protein sequence ID" value="KAI4354609.1"/>
    <property type="molecule type" value="Genomic_DNA"/>
</dbReference>
<gene>
    <name evidence="1" type="ORF">L6164_003458</name>
</gene>